<dbReference type="GO" id="GO:0016787">
    <property type="term" value="F:hydrolase activity"/>
    <property type="evidence" value="ECO:0007669"/>
    <property type="project" value="UniProtKB-KW"/>
</dbReference>
<feature type="domain" description="AB hydrolase-1" evidence="1">
    <location>
        <begin position="33"/>
        <end position="264"/>
    </location>
</feature>
<dbReference type="EMBL" id="JBHTBY010000006">
    <property type="protein sequence ID" value="MFC7320619.1"/>
    <property type="molecule type" value="Genomic_DNA"/>
</dbReference>
<evidence type="ECO:0000313" key="3">
    <source>
        <dbReference type="Proteomes" id="UP001596494"/>
    </source>
</evidence>
<dbReference type="InterPro" id="IPR029058">
    <property type="entry name" value="AB_hydrolase_fold"/>
</dbReference>
<evidence type="ECO:0000313" key="2">
    <source>
        <dbReference type="EMBL" id="MFC7320619.1"/>
    </source>
</evidence>
<sequence length="279" mass="32281">MKTEWKKYVTRDFTHLHYVHFSKPSNAQHRAFIMIHGVTAEVDHHKELAASYQAGGDVFLPILRGYDSENERGDLSYLGQYDEDLMDFIHYVRNMGFSEIILAGHSMGCANILRLINNNKTLADFYVFIAPYFHPRLPVYQNDANDQFKPETDVDFEVYSKKATSLAVLHRLGLNYWNKSTVAVIPDEFGSEGGTLELTFRLIMSRFLEKVPENLLTEIENFITFVGEKDEVIVPDKLKEWHQEQFHKEVTLIPGEDHNHILHHSTVHDKIASTMNKQV</sequence>
<keyword evidence="2" id="KW-0378">Hydrolase</keyword>
<reference evidence="3" key="1">
    <citation type="journal article" date="2019" name="Int. J. Syst. Evol. Microbiol.">
        <title>The Global Catalogue of Microorganisms (GCM) 10K type strain sequencing project: providing services to taxonomists for standard genome sequencing and annotation.</title>
        <authorList>
            <consortium name="The Broad Institute Genomics Platform"/>
            <consortium name="The Broad Institute Genome Sequencing Center for Infectious Disease"/>
            <person name="Wu L."/>
            <person name="Ma J."/>
        </authorList>
    </citation>
    <scope>NUCLEOTIDE SEQUENCE [LARGE SCALE GENOMIC DNA]</scope>
    <source>
        <strain evidence="3">CCUG 73951</strain>
    </source>
</reference>
<dbReference type="RefSeq" id="WP_289214248.1">
    <property type="nucleotide sequence ID" value="NZ_JAPVRC010000001.1"/>
</dbReference>
<organism evidence="2 3">
    <name type="scientific">Halobacillus campisalis</name>
    <dbReference type="NCBI Taxonomy" id="435909"/>
    <lineage>
        <taxon>Bacteria</taxon>
        <taxon>Bacillati</taxon>
        <taxon>Bacillota</taxon>
        <taxon>Bacilli</taxon>
        <taxon>Bacillales</taxon>
        <taxon>Bacillaceae</taxon>
        <taxon>Halobacillus</taxon>
    </lineage>
</organism>
<proteinExistence type="predicted"/>
<name>A0ABW2K1K9_9BACI</name>
<keyword evidence="3" id="KW-1185">Reference proteome</keyword>
<dbReference type="Pfam" id="PF12697">
    <property type="entry name" value="Abhydrolase_6"/>
    <property type="match status" value="1"/>
</dbReference>
<accession>A0ABW2K1K9</accession>
<gene>
    <name evidence="2" type="ORF">ACFQMN_06975</name>
</gene>
<dbReference type="SUPFAM" id="SSF53474">
    <property type="entry name" value="alpha/beta-Hydrolases"/>
    <property type="match status" value="1"/>
</dbReference>
<evidence type="ECO:0000259" key="1">
    <source>
        <dbReference type="Pfam" id="PF12697"/>
    </source>
</evidence>
<comment type="caution">
    <text evidence="2">The sequence shown here is derived from an EMBL/GenBank/DDBJ whole genome shotgun (WGS) entry which is preliminary data.</text>
</comment>
<dbReference type="Proteomes" id="UP001596494">
    <property type="component" value="Unassembled WGS sequence"/>
</dbReference>
<dbReference type="InterPro" id="IPR000073">
    <property type="entry name" value="AB_hydrolase_1"/>
</dbReference>
<protein>
    <submittedName>
        <fullName evidence="2">Alpha/beta hydrolase</fullName>
    </submittedName>
</protein>
<dbReference type="Gene3D" id="3.40.50.1820">
    <property type="entry name" value="alpha/beta hydrolase"/>
    <property type="match status" value="1"/>
</dbReference>